<dbReference type="RefSeq" id="WP_093334434.1">
    <property type="nucleotide sequence ID" value="NZ_FOXP01000014.1"/>
</dbReference>
<protein>
    <submittedName>
        <fullName evidence="1">Uncharacterized protein</fullName>
    </submittedName>
</protein>
<dbReference type="STRING" id="634430.SAMN04488241_11412"/>
<dbReference type="Pfam" id="PF20043">
    <property type="entry name" value="DUF6445"/>
    <property type="match status" value="1"/>
</dbReference>
<evidence type="ECO:0000313" key="1">
    <source>
        <dbReference type="EMBL" id="SFP97269.1"/>
    </source>
</evidence>
<dbReference type="EMBL" id="FOXP01000014">
    <property type="protein sequence ID" value="SFP97269.1"/>
    <property type="molecule type" value="Genomic_DNA"/>
</dbReference>
<dbReference type="InterPro" id="IPR045617">
    <property type="entry name" value="DUF6445"/>
</dbReference>
<dbReference type="Proteomes" id="UP000199586">
    <property type="component" value="Unassembled WGS sequence"/>
</dbReference>
<gene>
    <name evidence="1" type="ORF">SAMN04488241_11412</name>
</gene>
<proteinExistence type="predicted"/>
<name>A0A1I5UPV7_9SPHN</name>
<keyword evidence="2" id="KW-1185">Reference proteome</keyword>
<sequence length="224" mass="24258">MTRPAIVRSSIGAEGEPVIVIDGFAPEPDQLRRAASVARFQAAGHHYPGQRAALPETYLAAQLPVIACALGRSFGSVRRIRIIDASFSMVTSQPAYLTGGQRVPHVDGHGADRIALVHYLSTGDRDGTAFFRHRSTGFETVREERAETYQKHLDVEMDARPPAPAYIAGDTDLFERIELIDAAYNRALLYRSCLLHSGAISAGASLSPDPMAGRLTVTAFLAIE</sequence>
<organism evidence="1 2">
    <name type="scientific">Sphingomonas rubra</name>
    <dbReference type="NCBI Taxonomy" id="634430"/>
    <lineage>
        <taxon>Bacteria</taxon>
        <taxon>Pseudomonadati</taxon>
        <taxon>Pseudomonadota</taxon>
        <taxon>Alphaproteobacteria</taxon>
        <taxon>Sphingomonadales</taxon>
        <taxon>Sphingomonadaceae</taxon>
        <taxon>Sphingomonas</taxon>
    </lineage>
</organism>
<dbReference type="OrthoDB" id="7630206at2"/>
<reference evidence="1 2" key="1">
    <citation type="submission" date="2016-10" db="EMBL/GenBank/DDBJ databases">
        <authorList>
            <person name="de Groot N.N."/>
        </authorList>
    </citation>
    <scope>NUCLEOTIDE SEQUENCE [LARGE SCALE GENOMIC DNA]</scope>
    <source>
        <strain evidence="1 2">CGMCC 1.9113</strain>
    </source>
</reference>
<dbReference type="AlphaFoldDB" id="A0A1I5UPV7"/>
<accession>A0A1I5UPV7</accession>
<evidence type="ECO:0000313" key="2">
    <source>
        <dbReference type="Proteomes" id="UP000199586"/>
    </source>
</evidence>